<feature type="compositionally biased region" description="Polar residues" evidence="3">
    <location>
        <begin position="1739"/>
        <end position="1748"/>
    </location>
</feature>
<dbReference type="InterPro" id="IPR026058">
    <property type="entry name" value="LIPIN"/>
</dbReference>
<dbReference type="GO" id="GO:0009062">
    <property type="term" value="P:fatty acid catabolic process"/>
    <property type="evidence" value="ECO:0007669"/>
    <property type="project" value="TreeGrafter"/>
</dbReference>
<dbReference type="PROSITE" id="PS50853">
    <property type="entry name" value="FN3"/>
    <property type="match status" value="1"/>
</dbReference>
<dbReference type="Pfam" id="PF04571">
    <property type="entry name" value="Lipin_N"/>
    <property type="match status" value="1"/>
</dbReference>
<name>A0AAN7SZS7_9EURO</name>
<evidence type="ECO:0000313" key="5">
    <source>
        <dbReference type="EMBL" id="KAK5085671.1"/>
    </source>
</evidence>
<evidence type="ECO:0000256" key="3">
    <source>
        <dbReference type="SAM" id="MobiDB-lite"/>
    </source>
</evidence>
<dbReference type="InterPro" id="IPR057124">
    <property type="entry name" value="Ned1-like_M"/>
</dbReference>
<feature type="region of interest" description="Disordered" evidence="3">
    <location>
        <begin position="635"/>
        <end position="677"/>
    </location>
</feature>
<feature type="compositionally biased region" description="Polar residues" evidence="3">
    <location>
        <begin position="329"/>
        <end position="346"/>
    </location>
</feature>
<keyword evidence="6" id="KW-1185">Reference proteome</keyword>
<comment type="similarity">
    <text evidence="1">Belongs to the lipin family.</text>
</comment>
<feature type="compositionally biased region" description="Basic and acidic residues" evidence="3">
    <location>
        <begin position="958"/>
        <end position="1016"/>
    </location>
</feature>
<feature type="region of interest" description="Disordered" evidence="3">
    <location>
        <begin position="950"/>
        <end position="1112"/>
    </location>
</feature>
<dbReference type="Gene3D" id="3.40.50.1000">
    <property type="entry name" value="HAD superfamily/HAD-like"/>
    <property type="match status" value="1"/>
</dbReference>
<feature type="compositionally biased region" description="Basic and acidic residues" evidence="3">
    <location>
        <begin position="1605"/>
        <end position="1622"/>
    </location>
</feature>
<gene>
    <name evidence="5" type="primary">ned1</name>
    <name evidence="5" type="ORF">LTR05_004959</name>
</gene>
<feature type="compositionally biased region" description="Polar residues" evidence="3">
    <location>
        <begin position="1684"/>
        <end position="1706"/>
    </location>
</feature>
<reference evidence="5 6" key="1">
    <citation type="submission" date="2023-08" db="EMBL/GenBank/DDBJ databases">
        <title>Black Yeasts Isolated from many extreme environments.</title>
        <authorList>
            <person name="Coleine C."/>
            <person name="Stajich J.E."/>
            <person name="Selbmann L."/>
        </authorList>
    </citation>
    <scope>NUCLEOTIDE SEQUENCE [LARGE SCALE GENOMIC DNA]</scope>
    <source>
        <strain evidence="5 6">CCFEE 5910</strain>
    </source>
</reference>
<sequence>MQYVRGISGAISKTYNSINPATLSGAIDVIVIEQEDGSLACSPFHVRFGKFQLLRPSEKKVEFRVNGQKQEYAMKLGDGGEAFFVFETQHDIPPSMQTSPLVSPASSPDTIKPEILTPTGSNEPTYLDLADDVSRPASPDPGKHAAPILRHERSNLSDRGVYPTSIPNPTDRSVWPADTAVRQPSHPALFRAASEELISPLTQEDINEYSQSIRRGSFLLPNSTSESSSSAANTSKPRRPAIARALTLSKRLSTSNIRSEVTETGDVMLDMTGYKSSEDQALRAEALARKLLSEELEGNYDIGSLIGTDENGNLWIYSSEEAKDAANKRVQQQNTVATSMISSSDSDPGYHSDSDRSTSASGPSGSHARAKSEEMPNMRLSSETSHFAKTLRLTSDQLKKLDLRPGPNPVSFTVNKSTCTANMHLWRHDVPIVISDIDGTITKSDVWGHVYNAIGKDWTHTGVAKLYSDIVANGYNIFYLTSRSVGQADTTRNYLDSIVQDGWKLPKGPVIMSPDRTIAALRREVYLRKPEVFKMACLRDILSLFPGRTNPFYAGFGNRLTDALSYRTVHIPSSRIFTINSKAEVSLDLLSLNSYKSSYVSMREIVDHSFPPVSTLVKEGGEDYTDFKYWRDDPGADIDRFEPSESEEDDYDDDEAASSQNYLSRASTMPRPDSRLGNSIIRDSIEVEKEADLDRLQIVDSVASRGSTVTASPEASDSEGDYVDDYVDSPRRRVTRSLRRLLWRAYTVISTDNDVLVEKLGLDIPPEPILTLEEIAARQIQISWKPEETTSSIHEYHIELNGRTIGATKKHETAAVIANLSPTTLYEVRVFSISPGRFQTPSRTLHIRTCKAVSVSSQDGNNEGNPIIRVLPSRLPSAPVVAPAPPSTREPNAPQITGRRGTTARKTSPAGQVDLLPEPKDVEDDQGEDLAELSQQFSEINAEIDGIEAQTQEEEREFEAAKKEKEEQRQTYLQEVKERDEASNDLKKQVHRAEAAARSLLNEKTKKEKQLKDKENRKQKKINEMAQWEESAKNIAEEIEGTNKIKEAHRRRMESEVREVKEKIAEEQREIQQLEEENKEKAAQLKELQEERKRNSADEETDESREADRRDQERDVLFRHTLASLSQQYNQVWSELQKMQQEHVLARQRLAMFDTARRATAVTFAPMVPLDIDGTRRVDRFGRRGRHTSSHGSNVSSPRVAYAPEPYASVNEAVTTSSPLGHRNPLFNNVNGMTMAVDVPQGMDEDDDDPLLAIPMSPRADALLPTDLLGDDSADEMLPDEDDDVMPTMPTTMTDQAEPFPTFRPGSMHGVERDPAIPSPSPGSNSSPRSFASPREEFFSEGADQDRRSIRSSHPPIPEEAGVPAEPPHKRLTSMSNLFSFSRQRGKTSSTDQPPALGSLKHESHSFPRKVEEFDSSMQPRRRLSYGGNWAFPGGNFLAKDADEVEPKPSFTRRAFPNLLPGIGKHSATRSYDPFAPARTNSLDPNGRGGSSSPRPGSTYSFDVLPRPSVEQVSWEYRPGARNSPLVPDWASSISRSHSRRPSVGFGSQTNLSLKPDEDGDFIEPRRDNRPLQAPIGTRPASSQRPLTPKLNPNAPTFTMFSFGKNRDKVKEKDRSKLKEDGSQAASPPESRKSKDAHSIALTTSTMESRESLERTPSGFSNLSPSLESTPASKPTFISKITRKASSNKFDSWKTKSTSIFSSSRNKVPGEATTPTGDANDDEPTTSGSTEHLHLGRSLESTSSTPGATPNPADDKKGSRTSLGSWNFMRKKPKASAAINGNKEDLTASEISENGEREDAVSTTDYEGSLVSQNMSFSRDGEAGVGSSSGRPMT</sequence>
<evidence type="ECO:0000259" key="4">
    <source>
        <dbReference type="PROSITE" id="PS50853"/>
    </source>
</evidence>
<evidence type="ECO:0000256" key="2">
    <source>
        <dbReference type="ARBA" id="ARBA00022553"/>
    </source>
</evidence>
<dbReference type="Pfam" id="PF24565">
    <property type="entry name" value="Ned1_M"/>
    <property type="match status" value="1"/>
</dbReference>
<feature type="compositionally biased region" description="Acidic residues" evidence="3">
    <location>
        <begin position="1269"/>
        <end position="1285"/>
    </location>
</feature>
<feature type="region of interest" description="Disordered" evidence="3">
    <location>
        <begin position="220"/>
        <end position="240"/>
    </location>
</feature>
<dbReference type="SUPFAM" id="SSF49265">
    <property type="entry name" value="Fibronectin type III"/>
    <property type="match status" value="1"/>
</dbReference>
<dbReference type="InterPro" id="IPR036412">
    <property type="entry name" value="HAD-like_sf"/>
</dbReference>
<evidence type="ECO:0000256" key="1">
    <source>
        <dbReference type="ARBA" id="ARBA00005476"/>
    </source>
</evidence>
<feature type="compositionally biased region" description="Low complexity" evidence="3">
    <location>
        <begin position="1286"/>
        <end position="1295"/>
    </location>
</feature>
<proteinExistence type="inferred from homology"/>
<dbReference type="Gene3D" id="2.60.40.10">
    <property type="entry name" value="Immunoglobulins"/>
    <property type="match status" value="1"/>
</dbReference>
<feature type="compositionally biased region" description="Basic and acidic residues" evidence="3">
    <location>
        <begin position="1334"/>
        <end position="1349"/>
    </location>
</feature>
<dbReference type="GO" id="GO:0005634">
    <property type="term" value="C:nucleus"/>
    <property type="evidence" value="ECO:0007669"/>
    <property type="project" value="TreeGrafter"/>
</dbReference>
<feature type="compositionally biased region" description="Polar residues" evidence="3">
    <location>
        <begin position="1658"/>
        <end position="1673"/>
    </location>
</feature>
<dbReference type="PANTHER" id="PTHR12181:SF12">
    <property type="entry name" value="PHOSPHATIDATE PHOSPHATASE"/>
    <property type="match status" value="1"/>
</dbReference>
<feature type="compositionally biased region" description="Low complexity" evidence="3">
    <location>
        <begin position="1322"/>
        <end position="1333"/>
    </location>
</feature>
<dbReference type="SMART" id="SM00060">
    <property type="entry name" value="FN3"/>
    <property type="match status" value="1"/>
</dbReference>
<dbReference type="GO" id="GO:0008195">
    <property type="term" value="F:phosphatidate phosphatase activity"/>
    <property type="evidence" value="ECO:0007669"/>
    <property type="project" value="UniProtKB-EC"/>
</dbReference>
<dbReference type="InterPro" id="IPR031315">
    <property type="entry name" value="LNS2/PITP"/>
</dbReference>
<feature type="compositionally biased region" description="Low complexity" evidence="3">
    <location>
        <begin position="222"/>
        <end position="235"/>
    </location>
</feature>
<dbReference type="SUPFAM" id="SSF56784">
    <property type="entry name" value="HAD-like"/>
    <property type="match status" value="1"/>
</dbReference>
<feature type="compositionally biased region" description="Basic and acidic residues" evidence="3">
    <location>
        <begin position="1053"/>
        <end position="1097"/>
    </location>
</feature>
<feature type="compositionally biased region" description="Basic and acidic residues" evidence="3">
    <location>
        <begin position="1400"/>
        <end position="1413"/>
    </location>
</feature>
<dbReference type="PANTHER" id="PTHR12181">
    <property type="entry name" value="LIPIN"/>
    <property type="match status" value="1"/>
</dbReference>
<dbReference type="SMART" id="SM00775">
    <property type="entry name" value="LNS2"/>
    <property type="match status" value="1"/>
</dbReference>
<organism evidence="5 6">
    <name type="scientific">Lithohypha guttulata</name>
    <dbReference type="NCBI Taxonomy" id="1690604"/>
    <lineage>
        <taxon>Eukaryota</taxon>
        <taxon>Fungi</taxon>
        <taxon>Dikarya</taxon>
        <taxon>Ascomycota</taxon>
        <taxon>Pezizomycotina</taxon>
        <taxon>Eurotiomycetes</taxon>
        <taxon>Chaetothyriomycetidae</taxon>
        <taxon>Chaetothyriales</taxon>
        <taxon>Trichomeriaceae</taxon>
        <taxon>Lithohypha</taxon>
    </lineage>
</organism>
<feature type="domain" description="Fibronectin type-III" evidence="4">
    <location>
        <begin position="765"/>
        <end position="852"/>
    </location>
</feature>
<dbReference type="CDD" id="cd00063">
    <property type="entry name" value="FN3"/>
    <property type="match status" value="1"/>
</dbReference>
<comment type="caution">
    <text evidence="5">The sequence shown here is derived from an EMBL/GenBank/DDBJ whole genome shotgun (WGS) entry which is preliminary data.</text>
</comment>
<dbReference type="InterPro" id="IPR036116">
    <property type="entry name" value="FN3_sf"/>
</dbReference>
<keyword evidence="5" id="KW-0378">Hydrolase</keyword>
<dbReference type="InterPro" id="IPR013209">
    <property type="entry name" value="LNS2"/>
</dbReference>
<feature type="region of interest" description="Disordered" evidence="3">
    <location>
        <begin position="114"/>
        <end position="150"/>
    </location>
</feature>
<feature type="region of interest" description="Disordered" evidence="3">
    <location>
        <begin position="1263"/>
        <end position="1420"/>
    </location>
</feature>
<protein>
    <submittedName>
        <fullName evidence="5">Lipin Ned1</fullName>
        <ecNumber evidence="5">3.1.3.4</ecNumber>
    </submittedName>
</protein>
<feature type="compositionally biased region" description="Acidic residues" evidence="3">
    <location>
        <begin position="644"/>
        <end position="656"/>
    </location>
</feature>
<dbReference type="InterPro" id="IPR023214">
    <property type="entry name" value="HAD_sf"/>
</dbReference>
<feature type="region of interest" description="Disordered" evidence="3">
    <location>
        <begin position="326"/>
        <end position="383"/>
    </location>
</feature>
<dbReference type="EMBL" id="JAVRRJ010000004">
    <property type="protein sequence ID" value="KAK5085671.1"/>
    <property type="molecule type" value="Genomic_DNA"/>
</dbReference>
<feature type="region of interest" description="Disordered" evidence="3">
    <location>
        <begin position="1452"/>
        <end position="1834"/>
    </location>
</feature>
<dbReference type="InterPro" id="IPR007651">
    <property type="entry name" value="Lipin_N"/>
</dbReference>
<feature type="region of interest" description="Disordered" evidence="3">
    <location>
        <begin position="878"/>
        <end position="926"/>
    </location>
</feature>
<evidence type="ECO:0000313" key="6">
    <source>
        <dbReference type="Proteomes" id="UP001309876"/>
    </source>
</evidence>
<feature type="compositionally biased region" description="Basic and acidic residues" evidence="3">
    <location>
        <begin position="1030"/>
        <end position="1046"/>
    </location>
</feature>
<feature type="compositionally biased region" description="Polar residues" evidence="3">
    <location>
        <begin position="1373"/>
        <end position="1393"/>
    </location>
</feature>
<accession>A0AAN7SZS7</accession>
<dbReference type="InterPro" id="IPR013783">
    <property type="entry name" value="Ig-like_fold"/>
</dbReference>
<feature type="compositionally biased region" description="Polar residues" evidence="3">
    <location>
        <begin position="704"/>
        <end position="715"/>
    </location>
</feature>
<dbReference type="Pfam" id="PF00041">
    <property type="entry name" value="fn3"/>
    <property type="match status" value="1"/>
</dbReference>
<dbReference type="EC" id="3.1.3.4" evidence="5"/>
<dbReference type="GO" id="GO:0019432">
    <property type="term" value="P:triglyceride biosynthetic process"/>
    <property type="evidence" value="ECO:0007669"/>
    <property type="project" value="TreeGrafter"/>
</dbReference>
<dbReference type="Proteomes" id="UP001309876">
    <property type="component" value="Unassembled WGS sequence"/>
</dbReference>
<dbReference type="InterPro" id="IPR003961">
    <property type="entry name" value="FN3_dom"/>
</dbReference>
<feature type="region of interest" description="Disordered" evidence="3">
    <location>
        <begin position="704"/>
        <end position="723"/>
    </location>
</feature>
<dbReference type="Pfam" id="PF08235">
    <property type="entry name" value="LNS2"/>
    <property type="match status" value="1"/>
</dbReference>
<keyword evidence="2" id="KW-0597">Phosphoprotein</keyword>
<feature type="compositionally biased region" description="Polar residues" evidence="3">
    <location>
        <begin position="1801"/>
        <end position="1817"/>
    </location>
</feature>
<dbReference type="FunFam" id="3.40.50.1000:FF:000063">
    <property type="entry name" value="Nuclear elongation and deformation protein"/>
    <property type="match status" value="1"/>
</dbReference>